<keyword evidence="5 7" id="KW-0067">ATP-binding</keyword>
<feature type="binding site" evidence="5">
    <location>
        <position position="32"/>
    </location>
    <ligand>
        <name>AMP</name>
        <dbReference type="ChEBI" id="CHEBI:456215"/>
    </ligand>
</feature>
<proteinExistence type="inferred from homology"/>
<feature type="binding site" evidence="5">
    <location>
        <begin position="86"/>
        <end position="89"/>
    </location>
    <ligand>
        <name>AMP</name>
        <dbReference type="ChEBI" id="CHEBI:456215"/>
    </ligand>
</feature>
<dbReference type="PRINTS" id="PR00094">
    <property type="entry name" value="ADENYLTKNASE"/>
</dbReference>
<protein>
    <recommendedName>
        <fullName evidence="5 7">Adenylate kinase</fullName>
        <shortName evidence="5">AK</shortName>
        <ecNumber evidence="5 7">2.7.4.3</ecNumber>
    </recommendedName>
    <alternativeName>
        <fullName evidence="5">ATP-AMP transphosphorylase</fullName>
    </alternativeName>
    <alternativeName>
        <fullName evidence="5">ATP:AMP phosphotransferase</fullName>
    </alternativeName>
    <alternativeName>
        <fullName evidence="5">Adenylate monophosphate kinase</fullName>
    </alternativeName>
</protein>
<dbReference type="InterPro" id="IPR000850">
    <property type="entry name" value="Adenylat/UMP-CMP_kin"/>
</dbReference>
<dbReference type="Proteomes" id="UP001442494">
    <property type="component" value="Unassembled WGS sequence"/>
</dbReference>
<comment type="subcellular location">
    <subcellularLocation>
        <location evidence="5 7">Cytoplasm</location>
    </subcellularLocation>
</comment>
<accession>A0ABV0JHU6</accession>
<dbReference type="NCBIfam" id="NF001381">
    <property type="entry name" value="PRK00279.1-3"/>
    <property type="match status" value="1"/>
</dbReference>
<dbReference type="InterPro" id="IPR033690">
    <property type="entry name" value="Adenylat_kinase_CS"/>
</dbReference>
<evidence type="ECO:0000313" key="8">
    <source>
        <dbReference type="EMBL" id="MEP0863013.1"/>
    </source>
</evidence>
<dbReference type="EMBL" id="JAMPKK010000001">
    <property type="protein sequence ID" value="MEP0863013.1"/>
    <property type="molecule type" value="Genomic_DNA"/>
</dbReference>
<evidence type="ECO:0000256" key="5">
    <source>
        <dbReference type="HAMAP-Rule" id="MF_00235"/>
    </source>
</evidence>
<feature type="binding site" evidence="5">
    <location>
        <begin position="11"/>
        <end position="16"/>
    </location>
    <ligand>
        <name>ATP</name>
        <dbReference type="ChEBI" id="CHEBI:30616"/>
    </ligand>
</feature>
<dbReference type="PANTHER" id="PTHR23359">
    <property type="entry name" value="NUCLEOTIDE KINASE"/>
    <property type="match status" value="1"/>
</dbReference>
<gene>
    <name evidence="5" type="primary">adk</name>
    <name evidence="8" type="ORF">NDI37_00820</name>
</gene>
<dbReference type="NCBIfam" id="NF002700">
    <property type="entry name" value="PRK02496.1"/>
    <property type="match status" value="1"/>
</dbReference>
<keyword evidence="5" id="KW-0963">Cytoplasm</keyword>
<feature type="binding site" evidence="5">
    <location>
        <position position="134"/>
    </location>
    <ligand>
        <name>AMP</name>
        <dbReference type="ChEBI" id="CHEBI:456215"/>
    </ligand>
</feature>
<sequence>MTRLIFLGPPGAGKGTQAQILAQELEIPHISTGDILRNAKAAGTPLGLKAKGYMDRGELVPDELILDMIRDRLLESDAKPGWILDGFPRNVSQATFLDALLQELNQGIKYALNLEVPDEVLVARMLERGRKEGRSDDKEDVIRNRLEVYRSLTAPLIDFYNDRSKLVSVDGDRSLDEVTNALKQVVHH</sequence>
<comment type="pathway">
    <text evidence="5">Purine metabolism; AMP biosynthesis via salvage pathway; AMP from ADP: step 1/1.</text>
</comment>
<dbReference type="RefSeq" id="WP_190424383.1">
    <property type="nucleotide sequence ID" value="NZ_JAMPKK010000001.1"/>
</dbReference>
<comment type="subunit">
    <text evidence="5 7">Monomer.</text>
</comment>
<evidence type="ECO:0000256" key="1">
    <source>
        <dbReference type="ARBA" id="ARBA00022679"/>
    </source>
</evidence>
<keyword evidence="9" id="KW-1185">Reference proteome</keyword>
<organism evidence="8 9">
    <name type="scientific">Funiculus sociatus GB2-A5</name>
    <dbReference type="NCBI Taxonomy" id="2933946"/>
    <lineage>
        <taxon>Bacteria</taxon>
        <taxon>Bacillati</taxon>
        <taxon>Cyanobacteriota</taxon>
        <taxon>Cyanophyceae</taxon>
        <taxon>Coleofasciculales</taxon>
        <taxon>Coleofasciculaceae</taxon>
        <taxon>Funiculus</taxon>
    </lineage>
</organism>
<comment type="similarity">
    <text evidence="5 6">Belongs to the adenylate kinase family.</text>
</comment>
<evidence type="ECO:0000256" key="4">
    <source>
        <dbReference type="ARBA" id="ARBA00022777"/>
    </source>
</evidence>
<keyword evidence="2 5" id="KW-0545">Nucleotide biosynthesis</keyword>
<evidence type="ECO:0000256" key="2">
    <source>
        <dbReference type="ARBA" id="ARBA00022727"/>
    </source>
</evidence>
<feature type="region of interest" description="NMP" evidence="5">
    <location>
        <begin position="31"/>
        <end position="60"/>
    </location>
</feature>
<dbReference type="InterPro" id="IPR027417">
    <property type="entry name" value="P-loop_NTPase"/>
</dbReference>
<dbReference type="NCBIfam" id="NF011101">
    <property type="entry name" value="PRK14528.1"/>
    <property type="match status" value="1"/>
</dbReference>
<feature type="binding site" evidence="5">
    <location>
        <begin position="58"/>
        <end position="60"/>
    </location>
    <ligand>
        <name>AMP</name>
        <dbReference type="ChEBI" id="CHEBI:456215"/>
    </ligand>
</feature>
<evidence type="ECO:0000313" key="9">
    <source>
        <dbReference type="Proteomes" id="UP001442494"/>
    </source>
</evidence>
<feature type="binding site" evidence="5">
    <location>
        <position position="173"/>
    </location>
    <ligand>
        <name>ATP</name>
        <dbReference type="ChEBI" id="CHEBI:30616"/>
    </ligand>
</feature>
<dbReference type="Gene3D" id="3.40.50.300">
    <property type="entry name" value="P-loop containing nucleotide triphosphate hydrolases"/>
    <property type="match status" value="1"/>
</dbReference>
<comment type="catalytic activity">
    <reaction evidence="5 7">
        <text>AMP + ATP = 2 ADP</text>
        <dbReference type="Rhea" id="RHEA:12973"/>
        <dbReference type="ChEBI" id="CHEBI:30616"/>
        <dbReference type="ChEBI" id="CHEBI:456215"/>
        <dbReference type="ChEBI" id="CHEBI:456216"/>
        <dbReference type="EC" id="2.7.4.3"/>
    </reaction>
</comment>
<comment type="function">
    <text evidence="5">Catalyzes the reversible transfer of the terminal phosphate group between ATP and AMP. Plays an important role in cellular energy homeostasis and in adenine nucleotide metabolism.</text>
</comment>
<dbReference type="Pfam" id="PF00406">
    <property type="entry name" value="ADK"/>
    <property type="match status" value="1"/>
</dbReference>
<dbReference type="EC" id="2.7.4.3" evidence="5 7"/>
<keyword evidence="1 5" id="KW-0808">Transferase</keyword>
<comment type="caution">
    <text evidence="5">Lacks conserved residue(s) required for the propagation of feature annotation.</text>
</comment>
<dbReference type="InterPro" id="IPR006259">
    <property type="entry name" value="Adenyl_kin_sub"/>
</dbReference>
<feature type="binding site" evidence="5">
    <location>
        <position position="37"/>
    </location>
    <ligand>
        <name>AMP</name>
        <dbReference type="ChEBI" id="CHEBI:456215"/>
    </ligand>
</feature>
<dbReference type="PROSITE" id="PS00113">
    <property type="entry name" value="ADENYLATE_KINASE"/>
    <property type="match status" value="1"/>
</dbReference>
<dbReference type="GO" id="GO:0016301">
    <property type="term" value="F:kinase activity"/>
    <property type="evidence" value="ECO:0007669"/>
    <property type="project" value="UniProtKB-KW"/>
</dbReference>
<feature type="binding site" evidence="5">
    <location>
        <position position="145"/>
    </location>
    <ligand>
        <name>AMP</name>
        <dbReference type="ChEBI" id="CHEBI:456215"/>
    </ligand>
</feature>
<keyword evidence="3 5" id="KW-0547">Nucleotide-binding</keyword>
<dbReference type="NCBIfam" id="NF011104">
    <property type="entry name" value="PRK14531.1"/>
    <property type="match status" value="1"/>
</dbReference>
<dbReference type="CDD" id="cd01428">
    <property type="entry name" value="ADK"/>
    <property type="match status" value="1"/>
</dbReference>
<reference evidence="8 9" key="1">
    <citation type="submission" date="2022-04" db="EMBL/GenBank/DDBJ databases">
        <title>Positive selection, recombination, and allopatry shape intraspecific diversity of widespread and dominant cyanobacteria.</title>
        <authorList>
            <person name="Wei J."/>
            <person name="Shu W."/>
            <person name="Hu C."/>
        </authorList>
    </citation>
    <scope>NUCLEOTIDE SEQUENCE [LARGE SCALE GENOMIC DNA]</scope>
    <source>
        <strain evidence="8 9">GB2-A5</strain>
    </source>
</reference>
<comment type="domain">
    <text evidence="5">Consists of three domains, a large central CORE domain and two small peripheral domains, NMPbind and LID, which undergo movements during catalysis. The LID domain closes over the site of phosphoryl transfer upon ATP binding. Assembling and dissambling the active center during each catalytic cycle provides an effective means to prevent ATP hydrolysis.</text>
</comment>
<dbReference type="NCBIfam" id="TIGR01351">
    <property type="entry name" value="adk"/>
    <property type="match status" value="1"/>
</dbReference>
<dbReference type="NCBIfam" id="NF011105">
    <property type="entry name" value="PRK14532.1"/>
    <property type="match status" value="1"/>
</dbReference>
<feature type="binding site" evidence="5">
    <location>
        <position position="128"/>
    </location>
    <ligand>
        <name>ATP</name>
        <dbReference type="ChEBI" id="CHEBI:30616"/>
    </ligand>
</feature>
<keyword evidence="4 5" id="KW-0418">Kinase</keyword>
<dbReference type="NCBIfam" id="NF011100">
    <property type="entry name" value="PRK14527.1"/>
    <property type="match status" value="1"/>
</dbReference>
<feature type="binding site" evidence="5">
    <location>
        <position position="93"/>
    </location>
    <ligand>
        <name>AMP</name>
        <dbReference type="ChEBI" id="CHEBI:456215"/>
    </ligand>
</feature>
<comment type="caution">
    <text evidence="8">The sequence shown here is derived from an EMBL/GenBank/DDBJ whole genome shotgun (WGS) entry which is preliminary data.</text>
</comment>
<evidence type="ECO:0000256" key="7">
    <source>
        <dbReference type="RuleBase" id="RU003331"/>
    </source>
</evidence>
<evidence type="ECO:0000256" key="3">
    <source>
        <dbReference type="ARBA" id="ARBA00022741"/>
    </source>
</evidence>
<dbReference type="HAMAP" id="MF_00235">
    <property type="entry name" value="Adenylate_kinase_Adk"/>
    <property type="match status" value="1"/>
</dbReference>
<name>A0ABV0JHU6_9CYAN</name>
<dbReference type="SUPFAM" id="SSF52540">
    <property type="entry name" value="P-loop containing nucleoside triphosphate hydrolases"/>
    <property type="match status" value="1"/>
</dbReference>
<evidence type="ECO:0000256" key="6">
    <source>
        <dbReference type="RuleBase" id="RU003330"/>
    </source>
</evidence>